<dbReference type="RefSeq" id="WP_310536208.1">
    <property type="nucleotide sequence ID" value="NZ_BAAAOC010000015.1"/>
</dbReference>
<evidence type="ECO:0000256" key="7">
    <source>
        <dbReference type="ARBA" id="ARBA00023136"/>
    </source>
</evidence>
<evidence type="ECO:0000256" key="8">
    <source>
        <dbReference type="PIRNR" id="PIRNR016661"/>
    </source>
</evidence>
<name>A0ABU1FQ98_9MICC</name>
<keyword evidence="4 8" id="KW-1003">Cell membrane</keyword>
<keyword evidence="3 8" id="KW-0813">Transport</keyword>
<comment type="similarity">
    <text evidence="2 8">Belongs to the BioY family.</text>
</comment>
<dbReference type="Gene3D" id="1.10.1760.20">
    <property type="match status" value="1"/>
</dbReference>
<evidence type="ECO:0000313" key="11">
    <source>
        <dbReference type="Proteomes" id="UP001260872"/>
    </source>
</evidence>
<evidence type="ECO:0000256" key="4">
    <source>
        <dbReference type="ARBA" id="ARBA00022475"/>
    </source>
</evidence>
<dbReference type="PANTHER" id="PTHR34295:SF4">
    <property type="entry name" value="BIOTIN TRANSPORTER BIOY-RELATED"/>
    <property type="match status" value="1"/>
</dbReference>
<feature type="transmembrane region" description="Helical" evidence="9">
    <location>
        <begin position="96"/>
        <end position="121"/>
    </location>
</feature>
<evidence type="ECO:0000313" key="10">
    <source>
        <dbReference type="EMBL" id="MDR5710821.1"/>
    </source>
</evidence>
<dbReference type="Proteomes" id="UP001260872">
    <property type="component" value="Unassembled WGS sequence"/>
</dbReference>
<evidence type="ECO:0000256" key="2">
    <source>
        <dbReference type="ARBA" id="ARBA00010692"/>
    </source>
</evidence>
<comment type="subcellular location">
    <subcellularLocation>
        <location evidence="1 8">Cell membrane</location>
        <topology evidence="1 8">Multi-pass membrane protein</topology>
    </subcellularLocation>
</comment>
<comment type="caution">
    <text evidence="10">The sequence shown here is derived from an EMBL/GenBank/DDBJ whole genome shotgun (WGS) entry which is preliminary data.</text>
</comment>
<keyword evidence="11" id="KW-1185">Reference proteome</keyword>
<feature type="transmembrane region" description="Helical" evidence="9">
    <location>
        <begin position="47"/>
        <end position="66"/>
    </location>
</feature>
<dbReference type="PANTHER" id="PTHR34295">
    <property type="entry name" value="BIOTIN TRANSPORTER BIOY"/>
    <property type="match status" value="1"/>
</dbReference>
<organism evidence="10 11">
    <name type="scientific">Nesterenkonia flava</name>
    <dbReference type="NCBI Taxonomy" id="469799"/>
    <lineage>
        <taxon>Bacteria</taxon>
        <taxon>Bacillati</taxon>
        <taxon>Actinomycetota</taxon>
        <taxon>Actinomycetes</taxon>
        <taxon>Micrococcales</taxon>
        <taxon>Micrococcaceae</taxon>
        <taxon>Nesterenkonia</taxon>
    </lineage>
</organism>
<accession>A0ABU1FQ98</accession>
<keyword evidence="6 9" id="KW-1133">Transmembrane helix</keyword>
<feature type="transmembrane region" description="Helical" evidence="9">
    <location>
        <begin position="20"/>
        <end position="40"/>
    </location>
</feature>
<dbReference type="EMBL" id="JAVKGT010000002">
    <property type="protein sequence ID" value="MDR5710821.1"/>
    <property type="molecule type" value="Genomic_DNA"/>
</dbReference>
<evidence type="ECO:0000256" key="9">
    <source>
        <dbReference type="SAM" id="Phobius"/>
    </source>
</evidence>
<evidence type="ECO:0000256" key="6">
    <source>
        <dbReference type="ARBA" id="ARBA00022989"/>
    </source>
</evidence>
<dbReference type="InterPro" id="IPR003784">
    <property type="entry name" value="BioY"/>
</dbReference>
<dbReference type="Pfam" id="PF02632">
    <property type="entry name" value="BioY"/>
    <property type="match status" value="1"/>
</dbReference>
<dbReference type="PIRSF" id="PIRSF016661">
    <property type="entry name" value="BioY"/>
    <property type="match status" value="1"/>
</dbReference>
<protein>
    <recommendedName>
        <fullName evidence="8">Biotin transporter</fullName>
    </recommendedName>
</protein>
<proteinExistence type="inferred from homology"/>
<keyword evidence="7 8" id="KW-0472">Membrane</keyword>
<reference evidence="11" key="1">
    <citation type="submission" date="2023-07" db="EMBL/GenBank/DDBJ databases">
        <title>Description of three actinobacteria isolated from air of manufacturing shop in a pharmaceutical factory.</title>
        <authorList>
            <person name="Zhang D.-F."/>
        </authorList>
    </citation>
    <scope>NUCLEOTIDE SEQUENCE [LARGE SCALE GENOMIC DNA]</scope>
    <source>
        <strain evidence="11">CCTCC AB 207010</strain>
    </source>
</reference>
<feature type="transmembrane region" description="Helical" evidence="9">
    <location>
        <begin position="133"/>
        <end position="154"/>
    </location>
</feature>
<evidence type="ECO:0000256" key="3">
    <source>
        <dbReference type="ARBA" id="ARBA00022448"/>
    </source>
</evidence>
<evidence type="ECO:0000256" key="1">
    <source>
        <dbReference type="ARBA" id="ARBA00004651"/>
    </source>
</evidence>
<keyword evidence="5 9" id="KW-0812">Transmembrane</keyword>
<feature type="transmembrane region" description="Helical" evidence="9">
    <location>
        <begin position="72"/>
        <end position="89"/>
    </location>
</feature>
<gene>
    <name evidence="10" type="ORF">RH857_01515</name>
</gene>
<sequence length="210" mass="21437">MVENPLKLAQAASVRPTGTTTAVTAISQMAIFAALVAVLGQVAALPIGPVPITLQTLGVMLAGAVLGPWRGAGSMLLLILLTAAGLPLMSQGSGGLGVFAGPTAGFILGWVPAAFIIGLVVQFGWPLRWWRTAAGVLLGGIPVIYACGLPVMMYQLGLSLQEALVANAAFLPGDAAKALFAILVTQSLAKAYPAPFTYARRGTARQFPAG</sequence>
<evidence type="ECO:0000256" key="5">
    <source>
        <dbReference type="ARBA" id="ARBA00022692"/>
    </source>
</evidence>